<feature type="domain" description="XPG N-terminal" evidence="19">
    <location>
        <begin position="1"/>
        <end position="99"/>
    </location>
</feature>
<dbReference type="Pfam" id="PF00752">
    <property type="entry name" value="XPG_N"/>
    <property type="match status" value="1"/>
</dbReference>
<dbReference type="AlphaFoldDB" id="A0AAN7V1J6"/>
<evidence type="ECO:0000256" key="7">
    <source>
        <dbReference type="ARBA" id="ARBA00022759"/>
    </source>
</evidence>
<evidence type="ECO:0000259" key="18">
    <source>
        <dbReference type="SMART" id="SM00484"/>
    </source>
</evidence>
<dbReference type="EC" id="3.1.-.-" evidence="17"/>
<dbReference type="PANTHER" id="PTHR11081:SF8">
    <property type="entry name" value="EXONUCLEASE 1"/>
    <property type="match status" value="1"/>
</dbReference>
<dbReference type="InterPro" id="IPR006085">
    <property type="entry name" value="XPG_DNA_repair_N"/>
</dbReference>
<evidence type="ECO:0000256" key="10">
    <source>
        <dbReference type="ARBA" id="ARBA00022801"/>
    </source>
</evidence>
<evidence type="ECO:0000256" key="9">
    <source>
        <dbReference type="ARBA" id="ARBA00022769"/>
    </source>
</evidence>
<dbReference type="SUPFAM" id="SSF88723">
    <property type="entry name" value="PIN domain-like"/>
    <property type="match status" value="1"/>
</dbReference>
<dbReference type="CDD" id="cd09857">
    <property type="entry name" value="PIN_EXO1"/>
    <property type="match status" value="1"/>
</dbReference>
<dbReference type="PROSITE" id="PS00841">
    <property type="entry name" value="XPG_1"/>
    <property type="match status" value="1"/>
</dbReference>
<evidence type="ECO:0000256" key="5">
    <source>
        <dbReference type="ARBA" id="ARBA00022722"/>
    </source>
</evidence>
<keyword evidence="7" id="KW-0255">Endonuclease</keyword>
<dbReference type="Gene3D" id="1.10.150.20">
    <property type="entry name" value="5' to 3' exonuclease, C-terminal subdomain"/>
    <property type="match status" value="1"/>
</dbReference>
<dbReference type="Pfam" id="PF00867">
    <property type="entry name" value="XPG_I"/>
    <property type="match status" value="1"/>
</dbReference>
<dbReference type="PROSITE" id="PS00842">
    <property type="entry name" value="XPG_2"/>
    <property type="match status" value="1"/>
</dbReference>
<dbReference type="InterPro" id="IPR006086">
    <property type="entry name" value="XPG-I_dom"/>
</dbReference>
<evidence type="ECO:0000256" key="8">
    <source>
        <dbReference type="ARBA" id="ARBA00022763"/>
    </source>
</evidence>
<evidence type="ECO:0000256" key="3">
    <source>
        <dbReference type="ARBA" id="ARBA00020324"/>
    </source>
</evidence>
<reference evidence="20 21" key="1">
    <citation type="journal article" date="2024" name="Insects">
        <title>An Improved Chromosome-Level Genome Assembly of the Firefly Pyrocoelia pectoralis.</title>
        <authorList>
            <person name="Fu X."/>
            <person name="Meyer-Rochow V.B."/>
            <person name="Ballantyne L."/>
            <person name="Zhu X."/>
        </authorList>
    </citation>
    <scope>NUCLEOTIDE SEQUENCE [LARGE SCALE GENOMIC DNA]</scope>
    <source>
        <strain evidence="20">XCY_ONT2</strain>
    </source>
</reference>
<dbReference type="PANTHER" id="PTHR11081">
    <property type="entry name" value="FLAP ENDONUCLEASE FAMILY MEMBER"/>
    <property type="match status" value="1"/>
</dbReference>
<dbReference type="InterPro" id="IPR006084">
    <property type="entry name" value="XPG/Rad2"/>
</dbReference>
<keyword evidence="4" id="KW-0597">Phosphoprotein</keyword>
<evidence type="ECO:0000256" key="2">
    <source>
        <dbReference type="ARBA" id="ARBA00010563"/>
    </source>
</evidence>
<dbReference type="SMART" id="SM00484">
    <property type="entry name" value="XPGI"/>
    <property type="match status" value="1"/>
</dbReference>
<keyword evidence="10 17" id="KW-0378">Hydrolase</keyword>
<keyword evidence="13 17" id="KW-0267">Excision nuclease</keyword>
<dbReference type="InterPro" id="IPR044752">
    <property type="entry name" value="PIN-like_EXO1"/>
</dbReference>
<dbReference type="GO" id="GO:0017108">
    <property type="term" value="F:5'-flap endonuclease activity"/>
    <property type="evidence" value="ECO:0007669"/>
    <property type="project" value="TreeGrafter"/>
</dbReference>
<comment type="cofactor">
    <cofactor evidence="17">
        <name>Mg(2+)</name>
        <dbReference type="ChEBI" id="CHEBI:18420"/>
    </cofactor>
    <text evidence="17">Binds 2 magnesium ions per subunit. They probably participate in the reaction catalyzed by the enzyme. May bind an additional third magnesium ion after substrate binding.</text>
</comment>
<comment type="caution">
    <text evidence="20">The sequence shown here is derived from an EMBL/GenBank/DDBJ whole genome shotgun (WGS) entry which is preliminary data.</text>
</comment>
<dbReference type="GO" id="GO:0006310">
    <property type="term" value="P:DNA recombination"/>
    <property type="evidence" value="ECO:0007669"/>
    <property type="project" value="TreeGrafter"/>
</dbReference>
<name>A0AAN7V1J6_9COLE</name>
<gene>
    <name evidence="20" type="ORF">RI129_012029</name>
</gene>
<keyword evidence="12 17" id="KW-0460">Magnesium</keyword>
<dbReference type="GO" id="GO:0003677">
    <property type="term" value="F:DNA binding"/>
    <property type="evidence" value="ECO:0007669"/>
    <property type="project" value="UniProtKB-UniRule"/>
</dbReference>
<dbReference type="FunFam" id="3.40.50.1010:FF:000002">
    <property type="entry name" value="Exonuclease 1, putative"/>
    <property type="match status" value="1"/>
</dbReference>
<keyword evidence="21" id="KW-1185">Reference proteome</keyword>
<organism evidence="20 21">
    <name type="scientific">Pyrocoelia pectoralis</name>
    <dbReference type="NCBI Taxonomy" id="417401"/>
    <lineage>
        <taxon>Eukaryota</taxon>
        <taxon>Metazoa</taxon>
        <taxon>Ecdysozoa</taxon>
        <taxon>Arthropoda</taxon>
        <taxon>Hexapoda</taxon>
        <taxon>Insecta</taxon>
        <taxon>Pterygota</taxon>
        <taxon>Neoptera</taxon>
        <taxon>Endopterygota</taxon>
        <taxon>Coleoptera</taxon>
        <taxon>Polyphaga</taxon>
        <taxon>Elateriformia</taxon>
        <taxon>Elateroidea</taxon>
        <taxon>Lampyridae</taxon>
        <taxon>Lampyrinae</taxon>
        <taxon>Pyrocoelia</taxon>
    </lineage>
</organism>
<comment type="subcellular location">
    <subcellularLocation>
        <location evidence="1 17">Nucleus</location>
    </subcellularLocation>
</comment>
<feature type="domain" description="XPG-I" evidence="18">
    <location>
        <begin position="138"/>
        <end position="209"/>
    </location>
</feature>
<dbReference type="GO" id="GO:0006298">
    <property type="term" value="P:mismatch repair"/>
    <property type="evidence" value="ECO:0007669"/>
    <property type="project" value="TreeGrafter"/>
</dbReference>
<keyword evidence="14 17" id="KW-0238">DNA-binding</keyword>
<dbReference type="FunFam" id="1.10.150.20:FF:000011">
    <property type="entry name" value="exonuclease 1"/>
    <property type="match status" value="1"/>
</dbReference>
<dbReference type="GO" id="GO:0005634">
    <property type="term" value="C:nucleus"/>
    <property type="evidence" value="ECO:0007669"/>
    <property type="project" value="UniProtKB-SubCell"/>
</dbReference>
<proteinExistence type="inferred from homology"/>
<evidence type="ECO:0000256" key="1">
    <source>
        <dbReference type="ARBA" id="ARBA00004123"/>
    </source>
</evidence>
<keyword evidence="16 17" id="KW-0539">Nucleus</keyword>
<evidence type="ECO:0000256" key="13">
    <source>
        <dbReference type="ARBA" id="ARBA00022881"/>
    </source>
</evidence>
<sequence length="609" mass="70043">MGITGLLPFLESSTKKCYINEFRGLTVAIDSYCWLHKGTFSCADKIVRGEHTDAYVKYCFKYINLLRSCNIKPILVFDGQHLPAKQETERRRHEHRSHARNRATELLRLGKMDEARQYFRQCVNVTHEMALALIKECRRNGIDCIVAPYEADAQLTYLNKCGIADFVITEDSDLILFGCSKILFKFNLDGSGILVEHHKLNDAMKMRPDQYTFDKFRYMCIMSGCDYLDSLPGIGLKKAFKAISLTHNPDIYKLLPRLPRYLKLSKLVVTEQYIENFKLADATIKHQIVYDPIKRKQVPLNDPKDCDTSTEYLKNAGTLDDSEKAFEMAVGNIDPISLKVMDNWNPDGDEKIAKDSIWSKGYTKSFQKPPSAKPTTMKVKKNVALSSNDSQEMLYYEKKLEEELKVYHRTESPPKRMKVNEHSPPKEKVKLHIHNPFLKQKSLSKFGSTCIDYNKIVVSRFFKQPTETPVSTEEDTCVEMLSCNTIREHAVADSDSQEPEDTRLSPILNKTTDPKLFRRQFLKSTYKHSVDNDKVSLSDTENTQNNTTGLDADKLTSVSVEKEVIDFTTNKTLQNPKERSIKKTIDLTRFRKRTQPTISCFFNNMKTQS</sequence>
<dbReference type="Proteomes" id="UP001329430">
    <property type="component" value="Chromosome 9"/>
</dbReference>
<dbReference type="SMART" id="SM00485">
    <property type="entry name" value="XPGN"/>
    <property type="match status" value="1"/>
</dbReference>
<evidence type="ECO:0000256" key="15">
    <source>
        <dbReference type="ARBA" id="ARBA00023204"/>
    </source>
</evidence>
<keyword evidence="6 17" id="KW-0479">Metal-binding</keyword>
<evidence type="ECO:0000256" key="17">
    <source>
        <dbReference type="RuleBase" id="RU910737"/>
    </source>
</evidence>
<comment type="similarity">
    <text evidence="2 17">Belongs to the XPG/RAD2 endonuclease family. EXO1 subfamily.</text>
</comment>
<evidence type="ECO:0000313" key="21">
    <source>
        <dbReference type="Proteomes" id="UP001329430"/>
    </source>
</evidence>
<evidence type="ECO:0000256" key="16">
    <source>
        <dbReference type="ARBA" id="ARBA00023242"/>
    </source>
</evidence>
<evidence type="ECO:0000256" key="12">
    <source>
        <dbReference type="ARBA" id="ARBA00022842"/>
    </source>
</evidence>
<dbReference type="InterPro" id="IPR036279">
    <property type="entry name" value="5-3_exonuclease_C_sf"/>
</dbReference>
<keyword evidence="5 17" id="KW-0540">Nuclease</keyword>
<dbReference type="InterPro" id="IPR037315">
    <property type="entry name" value="EXO1_H3TH"/>
</dbReference>
<keyword evidence="8 17" id="KW-0227">DNA damage</keyword>
<dbReference type="Gene3D" id="3.40.50.1010">
    <property type="entry name" value="5'-nuclease"/>
    <property type="match status" value="1"/>
</dbReference>
<evidence type="ECO:0000256" key="14">
    <source>
        <dbReference type="ARBA" id="ARBA00023125"/>
    </source>
</evidence>
<evidence type="ECO:0000313" key="20">
    <source>
        <dbReference type="EMBL" id="KAK5639537.1"/>
    </source>
</evidence>
<comment type="function">
    <text evidence="17">5'-&gt;3' double-stranded DNA exonuclease which may also possess a cryptic 3'-&gt;5' double-stranded DNA exonuclease activity. Functions in DNA mismatch repair.</text>
</comment>
<evidence type="ECO:0000256" key="11">
    <source>
        <dbReference type="ARBA" id="ARBA00022839"/>
    </source>
</evidence>
<keyword evidence="9 17" id="KW-0228">DNA excision</keyword>
<dbReference type="InterPro" id="IPR019974">
    <property type="entry name" value="XPG_CS"/>
</dbReference>
<dbReference type="CDD" id="cd09908">
    <property type="entry name" value="H3TH_EXO1"/>
    <property type="match status" value="1"/>
</dbReference>
<evidence type="ECO:0000259" key="19">
    <source>
        <dbReference type="SMART" id="SM00485"/>
    </source>
</evidence>
<keyword evidence="15 17" id="KW-0234">DNA repair</keyword>
<dbReference type="InterPro" id="IPR029060">
    <property type="entry name" value="PIN-like_dom_sf"/>
</dbReference>
<accession>A0AAN7V1J6</accession>
<dbReference type="EMBL" id="JAVRBK010000009">
    <property type="protein sequence ID" value="KAK5639537.1"/>
    <property type="molecule type" value="Genomic_DNA"/>
</dbReference>
<protein>
    <recommendedName>
        <fullName evidence="3 17">Exonuclease 1</fullName>
        <ecNumber evidence="17">3.1.-.-</ecNumber>
    </recommendedName>
</protein>
<dbReference type="SMART" id="SM00279">
    <property type="entry name" value="HhH2"/>
    <property type="match status" value="1"/>
</dbReference>
<dbReference type="InterPro" id="IPR008918">
    <property type="entry name" value="HhH2"/>
</dbReference>
<keyword evidence="11 17" id="KW-0269">Exonuclease</keyword>
<dbReference type="GO" id="GO:0035312">
    <property type="term" value="F:5'-3' DNA exonuclease activity"/>
    <property type="evidence" value="ECO:0007669"/>
    <property type="project" value="UniProtKB-UniRule"/>
</dbReference>
<evidence type="ECO:0000256" key="4">
    <source>
        <dbReference type="ARBA" id="ARBA00022553"/>
    </source>
</evidence>
<evidence type="ECO:0000256" key="6">
    <source>
        <dbReference type="ARBA" id="ARBA00022723"/>
    </source>
</evidence>
<dbReference type="SUPFAM" id="SSF47807">
    <property type="entry name" value="5' to 3' exonuclease, C-terminal subdomain"/>
    <property type="match status" value="1"/>
</dbReference>
<dbReference type="GO" id="GO:0046872">
    <property type="term" value="F:metal ion binding"/>
    <property type="evidence" value="ECO:0007669"/>
    <property type="project" value="UniProtKB-UniRule"/>
</dbReference>
<dbReference type="PRINTS" id="PR00853">
    <property type="entry name" value="XPGRADSUPER"/>
</dbReference>